<accession>A0A9P1IUS8</accession>
<name>A0A9P1IUS8_9PELO</name>
<feature type="region of interest" description="Disordered" evidence="1">
    <location>
        <begin position="100"/>
        <end position="140"/>
    </location>
</feature>
<sequence length="140" mass="16148">MNHSKFPIKPGTSQHFPTTSYFSDEKMISCFKLKDYPGYFEEEIGKSGEFQYFEGEIGKTEEFQSIKPKSTVSKSTTVPLWKTTLISMPITDSIQEIEEDNVRSSEITRKRNLAKETDETRDFSKLPKTDSIQQTEKSNK</sequence>
<protein>
    <submittedName>
        <fullName evidence="2">Uncharacterized protein</fullName>
    </submittedName>
</protein>
<evidence type="ECO:0000313" key="3">
    <source>
        <dbReference type="Proteomes" id="UP001152747"/>
    </source>
</evidence>
<reference evidence="2" key="1">
    <citation type="submission" date="2022-11" db="EMBL/GenBank/DDBJ databases">
        <authorList>
            <person name="Kikuchi T."/>
        </authorList>
    </citation>
    <scope>NUCLEOTIDE SEQUENCE</scope>
    <source>
        <strain evidence="2">PS1010</strain>
    </source>
</reference>
<keyword evidence="3" id="KW-1185">Reference proteome</keyword>
<dbReference type="AlphaFoldDB" id="A0A9P1IUS8"/>
<evidence type="ECO:0000256" key="1">
    <source>
        <dbReference type="SAM" id="MobiDB-lite"/>
    </source>
</evidence>
<gene>
    <name evidence="2" type="ORF">CAMP_LOCUS13296</name>
</gene>
<dbReference type="EMBL" id="CANHGI010000005">
    <property type="protein sequence ID" value="CAI5450659.1"/>
    <property type="molecule type" value="Genomic_DNA"/>
</dbReference>
<feature type="compositionally biased region" description="Polar residues" evidence="1">
    <location>
        <begin position="130"/>
        <end position="140"/>
    </location>
</feature>
<proteinExistence type="predicted"/>
<evidence type="ECO:0000313" key="2">
    <source>
        <dbReference type="EMBL" id="CAI5450659.1"/>
    </source>
</evidence>
<dbReference type="Proteomes" id="UP001152747">
    <property type="component" value="Unassembled WGS sequence"/>
</dbReference>
<organism evidence="2 3">
    <name type="scientific">Caenorhabditis angaria</name>
    <dbReference type="NCBI Taxonomy" id="860376"/>
    <lineage>
        <taxon>Eukaryota</taxon>
        <taxon>Metazoa</taxon>
        <taxon>Ecdysozoa</taxon>
        <taxon>Nematoda</taxon>
        <taxon>Chromadorea</taxon>
        <taxon>Rhabditida</taxon>
        <taxon>Rhabditina</taxon>
        <taxon>Rhabditomorpha</taxon>
        <taxon>Rhabditoidea</taxon>
        <taxon>Rhabditidae</taxon>
        <taxon>Peloderinae</taxon>
        <taxon>Caenorhabditis</taxon>
    </lineage>
</organism>
<feature type="compositionally biased region" description="Basic and acidic residues" evidence="1">
    <location>
        <begin position="100"/>
        <end position="128"/>
    </location>
</feature>
<comment type="caution">
    <text evidence="2">The sequence shown here is derived from an EMBL/GenBank/DDBJ whole genome shotgun (WGS) entry which is preliminary data.</text>
</comment>